<keyword evidence="2" id="KW-0285">Flavoprotein</keyword>
<accession>A0ABW8PY09</accession>
<dbReference type="Gene3D" id="3.40.50.360">
    <property type="match status" value="1"/>
</dbReference>
<dbReference type="InterPro" id="IPR008254">
    <property type="entry name" value="Flavodoxin/NO_synth"/>
</dbReference>
<dbReference type="EMBL" id="JBANFI010000004">
    <property type="protein sequence ID" value="MFK7160866.1"/>
    <property type="molecule type" value="Genomic_DNA"/>
</dbReference>
<evidence type="ECO:0000313" key="6">
    <source>
        <dbReference type="Proteomes" id="UP001621714"/>
    </source>
</evidence>
<gene>
    <name evidence="5" type="primary">wrbA</name>
    <name evidence="5" type="ORF">V6U78_07445</name>
</gene>
<keyword evidence="6" id="KW-1185">Reference proteome</keyword>
<dbReference type="InterPro" id="IPR029039">
    <property type="entry name" value="Flavoprotein-like_sf"/>
</dbReference>
<dbReference type="Proteomes" id="UP001621714">
    <property type="component" value="Unassembled WGS sequence"/>
</dbReference>
<dbReference type="InterPro" id="IPR005025">
    <property type="entry name" value="FMN_Rdtase-like_dom"/>
</dbReference>
<evidence type="ECO:0000256" key="2">
    <source>
        <dbReference type="ARBA" id="ARBA00022630"/>
    </source>
</evidence>
<name>A0ABW8PY09_9GAMM</name>
<sequence>MPYILVLYYSRHGSVANTARLIAQGVEEVKGIEARLRCVPPVSSACEATLPSIPEEGSLYCSEEDLRHCAGLVLGSPTRFGNMAAPMKYFIDSTSALWMSGALINKPAGVFTSSSSLHGGQESTLLTMALPLLHHGMVFAGLPYSLEALSRTQQGGTPYGASHWAHQEQGNELSPDEAVLCKAQGRRIAELALQLLPLHSSKK</sequence>
<dbReference type="NCBIfam" id="TIGR01755">
    <property type="entry name" value="flav_wrbA"/>
    <property type="match status" value="1"/>
</dbReference>
<dbReference type="Pfam" id="PF03358">
    <property type="entry name" value="FMN_red"/>
    <property type="match status" value="1"/>
</dbReference>
<evidence type="ECO:0000256" key="1">
    <source>
        <dbReference type="ARBA" id="ARBA00006961"/>
    </source>
</evidence>
<dbReference type="PANTHER" id="PTHR30546:SF23">
    <property type="entry name" value="FLAVOPROTEIN-LIKE PROTEIN YCP4-RELATED"/>
    <property type="match status" value="1"/>
</dbReference>
<dbReference type="GO" id="GO:0003955">
    <property type="term" value="F:NAD(P)H dehydrogenase (quinone) activity"/>
    <property type="evidence" value="ECO:0007669"/>
    <property type="project" value="UniProtKB-EC"/>
</dbReference>
<comment type="caution">
    <text evidence="5">The sequence shown here is derived from an EMBL/GenBank/DDBJ whole genome shotgun (WGS) entry which is preliminary data.</text>
</comment>
<evidence type="ECO:0000313" key="5">
    <source>
        <dbReference type="EMBL" id="MFK7160866.1"/>
    </source>
</evidence>
<dbReference type="SUPFAM" id="SSF52218">
    <property type="entry name" value="Flavoproteins"/>
    <property type="match status" value="1"/>
</dbReference>
<proteinExistence type="inferred from homology"/>
<keyword evidence="5" id="KW-0560">Oxidoreductase</keyword>
<organism evidence="5 6">
    <name type="scientific">Marinospirillum alkalitolerans</name>
    <dbReference type="NCBI Taxonomy" id="3123374"/>
    <lineage>
        <taxon>Bacteria</taxon>
        <taxon>Pseudomonadati</taxon>
        <taxon>Pseudomonadota</taxon>
        <taxon>Gammaproteobacteria</taxon>
        <taxon>Oceanospirillales</taxon>
        <taxon>Oceanospirillaceae</taxon>
        <taxon>Marinospirillum</taxon>
    </lineage>
</organism>
<dbReference type="PROSITE" id="PS50902">
    <property type="entry name" value="FLAVODOXIN_LIKE"/>
    <property type="match status" value="1"/>
</dbReference>
<dbReference type="InterPro" id="IPR010089">
    <property type="entry name" value="Flavoprotein_WrbA-like"/>
</dbReference>
<keyword evidence="3" id="KW-0288">FMN</keyword>
<protein>
    <submittedName>
        <fullName evidence="5">NAD(P)H:quinone oxidoreductase</fullName>
        <ecNumber evidence="5">1.6.5.2</ecNumber>
    </submittedName>
</protein>
<dbReference type="EC" id="1.6.5.2" evidence="5"/>
<comment type="similarity">
    <text evidence="1">Belongs to the WrbA family.</text>
</comment>
<evidence type="ECO:0000259" key="4">
    <source>
        <dbReference type="PROSITE" id="PS50902"/>
    </source>
</evidence>
<reference evidence="5 6" key="1">
    <citation type="submission" date="2024-02" db="EMBL/GenBank/DDBJ databases">
        <title>Marinospirillum sp. MEB 164 isolated from Lonar lake sediment.</title>
        <authorList>
            <person name="Joshi A."/>
            <person name="Thite S."/>
        </authorList>
    </citation>
    <scope>NUCLEOTIDE SEQUENCE [LARGE SCALE GENOMIC DNA]</scope>
    <source>
        <strain evidence="5 6">MEB164</strain>
    </source>
</reference>
<dbReference type="NCBIfam" id="NF002999">
    <property type="entry name" value="PRK03767.1"/>
    <property type="match status" value="1"/>
</dbReference>
<feature type="domain" description="Flavodoxin-like" evidence="4">
    <location>
        <begin position="4"/>
        <end position="196"/>
    </location>
</feature>
<dbReference type="RefSeq" id="WP_405338999.1">
    <property type="nucleotide sequence ID" value="NZ_JBANFI010000004.1"/>
</dbReference>
<evidence type="ECO:0000256" key="3">
    <source>
        <dbReference type="ARBA" id="ARBA00022643"/>
    </source>
</evidence>
<dbReference type="PANTHER" id="PTHR30546">
    <property type="entry name" value="FLAVODOXIN-RELATED PROTEIN WRBA-RELATED"/>
    <property type="match status" value="1"/>
</dbReference>